<keyword evidence="4" id="KW-0288">FMN</keyword>
<dbReference type="GO" id="GO:0006747">
    <property type="term" value="P:FAD biosynthetic process"/>
    <property type="evidence" value="ECO:0007669"/>
    <property type="project" value="UniProtKB-UniPathway"/>
</dbReference>
<dbReference type="Pfam" id="PF06574">
    <property type="entry name" value="FAD_syn"/>
    <property type="match status" value="1"/>
</dbReference>
<dbReference type="EMBL" id="BEXT01000001">
    <property type="protein sequence ID" value="GBC60503.1"/>
    <property type="molecule type" value="Genomic_DNA"/>
</dbReference>
<dbReference type="SUPFAM" id="SSF52374">
    <property type="entry name" value="Nucleotidylyl transferase"/>
    <property type="match status" value="1"/>
</dbReference>
<dbReference type="Proteomes" id="UP000288096">
    <property type="component" value="Unassembled WGS sequence"/>
</dbReference>
<keyword evidence="5" id="KW-0808">Transferase</keyword>
<feature type="domain" description="FAD synthetase" evidence="11">
    <location>
        <begin position="14"/>
        <end position="61"/>
    </location>
</feature>
<sequence length="61" mass="6706">MKLIEGIEKITKPYKNAVITIGNFDGVHIGHQALFHEVIEKAGELGGTSVAMTFEPHPSRF</sequence>
<evidence type="ECO:0000256" key="10">
    <source>
        <dbReference type="ARBA" id="ARBA00049494"/>
    </source>
</evidence>
<evidence type="ECO:0000256" key="3">
    <source>
        <dbReference type="ARBA" id="ARBA00022630"/>
    </source>
</evidence>
<evidence type="ECO:0000256" key="2">
    <source>
        <dbReference type="ARBA" id="ARBA00012393"/>
    </source>
</evidence>
<evidence type="ECO:0000259" key="11">
    <source>
        <dbReference type="Pfam" id="PF06574"/>
    </source>
</evidence>
<keyword evidence="8" id="KW-0274">FAD</keyword>
<keyword evidence="13" id="KW-1185">Reference proteome</keyword>
<reference evidence="13" key="1">
    <citation type="submission" date="2017-11" db="EMBL/GenBank/DDBJ databases">
        <authorList>
            <person name="Watanabe M."/>
            <person name="Kojima H."/>
        </authorList>
    </citation>
    <scope>NUCLEOTIDE SEQUENCE [LARGE SCALE GENOMIC DNA]</scope>
    <source>
        <strain evidence="13">Tokyo 01</strain>
    </source>
</reference>
<protein>
    <recommendedName>
        <fullName evidence="2">FAD synthase</fullName>
        <ecNumber evidence="2">2.7.7.2</ecNumber>
    </recommendedName>
</protein>
<accession>A0A401FU69</accession>
<comment type="catalytic activity">
    <reaction evidence="10">
        <text>FMN + ATP + H(+) = FAD + diphosphate</text>
        <dbReference type="Rhea" id="RHEA:17237"/>
        <dbReference type="ChEBI" id="CHEBI:15378"/>
        <dbReference type="ChEBI" id="CHEBI:30616"/>
        <dbReference type="ChEBI" id="CHEBI:33019"/>
        <dbReference type="ChEBI" id="CHEBI:57692"/>
        <dbReference type="ChEBI" id="CHEBI:58210"/>
        <dbReference type="EC" id="2.7.7.2"/>
    </reaction>
</comment>
<dbReference type="InterPro" id="IPR004821">
    <property type="entry name" value="Cyt_trans-like"/>
</dbReference>
<comment type="caution">
    <text evidence="12">The sequence shown here is derived from an EMBL/GenBank/DDBJ whole genome shotgun (WGS) entry which is preliminary data.</text>
</comment>
<evidence type="ECO:0000256" key="8">
    <source>
        <dbReference type="ARBA" id="ARBA00022827"/>
    </source>
</evidence>
<dbReference type="GO" id="GO:0009231">
    <property type="term" value="P:riboflavin biosynthetic process"/>
    <property type="evidence" value="ECO:0007669"/>
    <property type="project" value="InterPro"/>
</dbReference>
<comment type="pathway">
    <text evidence="1">Cofactor biosynthesis; FAD biosynthesis; FAD from FMN: step 1/1.</text>
</comment>
<reference evidence="13" key="2">
    <citation type="submission" date="2019-01" db="EMBL/GenBank/DDBJ databases">
        <title>Genome sequence of Desulfonema ishimotonii strain Tokyo 01.</title>
        <authorList>
            <person name="Fukui M."/>
        </authorList>
    </citation>
    <scope>NUCLEOTIDE SEQUENCE [LARGE SCALE GENOMIC DNA]</scope>
    <source>
        <strain evidence="13">Tokyo 01</strain>
    </source>
</reference>
<evidence type="ECO:0000256" key="5">
    <source>
        <dbReference type="ARBA" id="ARBA00022679"/>
    </source>
</evidence>
<keyword evidence="3" id="KW-0285">Flavoprotein</keyword>
<dbReference type="GO" id="GO:0003919">
    <property type="term" value="F:FMN adenylyltransferase activity"/>
    <property type="evidence" value="ECO:0007669"/>
    <property type="project" value="UniProtKB-EC"/>
</dbReference>
<dbReference type="Gene3D" id="3.40.50.620">
    <property type="entry name" value="HUPs"/>
    <property type="match status" value="1"/>
</dbReference>
<dbReference type="EC" id="2.7.7.2" evidence="2"/>
<dbReference type="InterPro" id="IPR015864">
    <property type="entry name" value="FAD_synthase"/>
</dbReference>
<evidence type="ECO:0000256" key="4">
    <source>
        <dbReference type="ARBA" id="ARBA00022643"/>
    </source>
</evidence>
<keyword evidence="9" id="KW-0067">ATP-binding</keyword>
<evidence type="ECO:0000313" key="13">
    <source>
        <dbReference type="Proteomes" id="UP000288096"/>
    </source>
</evidence>
<gene>
    <name evidence="12" type="ORF">DENIS_1456</name>
</gene>
<keyword evidence="6" id="KW-0548">Nucleotidyltransferase</keyword>
<evidence type="ECO:0000313" key="12">
    <source>
        <dbReference type="EMBL" id="GBC60503.1"/>
    </source>
</evidence>
<dbReference type="UniPathway" id="UPA00277">
    <property type="reaction ID" value="UER00407"/>
</dbReference>
<evidence type="ECO:0000256" key="6">
    <source>
        <dbReference type="ARBA" id="ARBA00022695"/>
    </source>
</evidence>
<keyword evidence="7" id="KW-0547">Nucleotide-binding</keyword>
<dbReference type="AlphaFoldDB" id="A0A401FU69"/>
<dbReference type="InterPro" id="IPR014729">
    <property type="entry name" value="Rossmann-like_a/b/a_fold"/>
</dbReference>
<evidence type="ECO:0000256" key="9">
    <source>
        <dbReference type="ARBA" id="ARBA00022840"/>
    </source>
</evidence>
<dbReference type="NCBIfam" id="TIGR00125">
    <property type="entry name" value="cyt_tran_rel"/>
    <property type="match status" value="1"/>
</dbReference>
<evidence type="ECO:0000256" key="1">
    <source>
        <dbReference type="ARBA" id="ARBA00004726"/>
    </source>
</evidence>
<name>A0A401FU69_9BACT</name>
<evidence type="ECO:0000256" key="7">
    <source>
        <dbReference type="ARBA" id="ARBA00022741"/>
    </source>
</evidence>
<dbReference type="GO" id="GO:0005524">
    <property type="term" value="F:ATP binding"/>
    <property type="evidence" value="ECO:0007669"/>
    <property type="project" value="UniProtKB-KW"/>
</dbReference>
<proteinExistence type="predicted"/>
<organism evidence="12 13">
    <name type="scientific">Desulfonema ishimotonii</name>
    <dbReference type="NCBI Taxonomy" id="45657"/>
    <lineage>
        <taxon>Bacteria</taxon>
        <taxon>Pseudomonadati</taxon>
        <taxon>Thermodesulfobacteriota</taxon>
        <taxon>Desulfobacteria</taxon>
        <taxon>Desulfobacterales</taxon>
        <taxon>Desulfococcaceae</taxon>
        <taxon>Desulfonema</taxon>
    </lineage>
</organism>